<feature type="signal peptide" evidence="2">
    <location>
        <begin position="1"/>
        <end position="16"/>
    </location>
</feature>
<organism evidence="3 4">
    <name type="scientific">Steccherinum ochraceum</name>
    <dbReference type="NCBI Taxonomy" id="92696"/>
    <lineage>
        <taxon>Eukaryota</taxon>
        <taxon>Fungi</taxon>
        <taxon>Dikarya</taxon>
        <taxon>Basidiomycota</taxon>
        <taxon>Agaricomycotina</taxon>
        <taxon>Agaricomycetes</taxon>
        <taxon>Polyporales</taxon>
        <taxon>Steccherinaceae</taxon>
        <taxon>Steccherinum</taxon>
    </lineage>
</organism>
<keyword evidence="2" id="KW-0732">Signal</keyword>
<feature type="region of interest" description="Disordered" evidence="1">
    <location>
        <begin position="114"/>
        <end position="163"/>
    </location>
</feature>
<dbReference type="EMBL" id="RWJN01000275">
    <property type="protein sequence ID" value="TCD63784.1"/>
    <property type="molecule type" value="Genomic_DNA"/>
</dbReference>
<dbReference type="AlphaFoldDB" id="A0A4R0RN67"/>
<comment type="caution">
    <text evidence="3">The sequence shown here is derived from an EMBL/GenBank/DDBJ whole genome shotgun (WGS) entry which is preliminary data.</text>
</comment>
<feature type="compositionally biased region" description="Low complexity" evidence="1">
    <location>
        <begin position="120"/>
        <end position="156"/>
    </location>
</feature>
<accession>A0A4R0RN67</accession>
<proteinExistence type="predicted"/>
<feature type="chain" id="PRO_5020222967" description="Extracellular membrane protein CFEM domain-containing protein" evidence="2">
    <location>
        <begin position="17"/>
        <end position="196"/>
    </location>
</feature>
<keyword evidence="4" id="KW-1185">Reference proteome</keyword>
<evidence type="ECO:0000256" key="2">
    <source>
        <dbReference type="SAM" id="SignalP"/>
    </source>
</evidence>
<name>A0A4R0RN67_9APHY</name>
<dbReference type="Proteomes" id="UP000292702">
    <property type="component" value="Unassembled WGS sequence"/>
</dbReference>
<sequence length="196" mass="19153">MLVVIGAVLLTGQTAAQGPLSQSLHARQFDPGDVGTQCEDTCTKAAMLEQCASAQTTPDCFCTEDFNKGVVDCYNCLLGLSGNSEEEAQSFQIGIGAIEDECKSLGHPLNSLSVNGALPTSQPTGGAGSASGSAAATTTTGSLSATSSSSQYASPTSGGGASTGGAASGDAVLSVHAGSLVVLLGLLGGGMAVFAI</sequence>
<evidence type="ECO:0000256" key="1">
    <source>
        <dbReference type="SAM" id="MobiDB-lite"/>
    </source>
</evidence>
<evidence type="ECO:0000313" key="3">
    <source>
        <dbReference type="EMBL" id="TCD63784.1"/>
    </source>
</evidence>
<reference evidence="3 4" key="1">
    <citation type="submission" date="2018-11" db="EMBL/GenBank/DDBJ databases">
        <title>Genome assembly of Steccherinum ochraceum LE-BIN_3174, the white-rot fungus of the Steccherinaceae family (The Residual Polyporoid clade, Polyporales, Basidiomycota).</title>
        <authorList>
            <person name="Fedorova T.V."/>
            <person name="Glazunova O.A."/>
            <person name="Landesman E.O."/>
            <person name="Moiseenko K.V."/>
            <person name="Psurtseva N.V."/>
            <person name="Savinova O.S."/>
            <person name="Shakhova N.V."/>
            <person name="Tyazhelova T.V."/>
            <person name="Vasina D.V."/>
        </authorList>
    </citation>
    <scope>NUCLEOTIDE SEQUENCE [LARGE SCALE GENOMIC DNA]</scope>
    <source>
        <strain evidence="3 4">LE-BIN_3174</strain>
    </source>
</reference>
<gene>
    <name evidence="3" type="ORF">EIP91_004935</name>
</gene>
<evidence type="ECO:0000313" key="4">
    <source>
        <dbReference type="Proteomes" id="UP000292702"/>
    </source>
</evidence>
<evidence type="ECO:0008006" key="5">
    <source>
        <dbReference type="Google" id="ProtNLM"/>
    </source>
</evidence>
<protein>
    <recommendedName>
        <fullName evidence="5">Extracellular membrane protein CFEM domain-containing protein</fullName>
    </recommendedName>
</protein>